<dbReference type="Pfam" id="PF11127">
    <property type="entry name" value="YgaP-like_TM"/>
    <property type="match status" value="1"/>
</dbReference>
<dbReference type="Proteomes" id="UP000252357">
    <property type="component" value="Unassembled WGS sequence"/>
</dbReference>
<keyword evidence="4" id="KW-1185">Reference proteome</keyword>
<feature type="domain" description="Inner membrane protein YgaP-like transmembrane" evidence="2">
    <location>
        <begin position="4"/>
        <end position="62"/>
    </location>
</feature>
<name>A0A368L3V6_9BURK</name>
<keyword evidence="1" id="KW-1133">Transmembrane helix</keyword>
<feature type="transmembrane region" description="Helical" evidence="1">
    <location>
        <begin position="12"/>
        <end position="37"/>
    </location>
</feature>
<reference evidence="3 4" key="1">
    <citation type="journal article" date="2018" name="Int. J. Syst. Evol. Microbiol.">
        <title>Parvibium lacunae gen. nov., sp. nov., a new member of the family Alcaligenaceae isolated from a freshwater pond.</title>
        <authorList>
            <person name="Chen W.M."/>
            <person name="Xie P.B."/>
            <person name="Hsu M.Y."/>
            <person name="Sheu S.Y."/>
        </authorList>
    </citation>
    <scope>NUCLEOTIDE SEQUENCE [LARGE SCALE GENOMIC DNA]</scope>
    <source>
        <strain evidence="3 4">KMB9</strain>
    </source>
</reference>
<evidence type="ECO:0000313" key="3">
    <source>
        <dbReference type="EMBL" id="RCS58163.1"/>
    </source>
</evidence>
<keyword evidence="1" id="KW-0812">Transmembrane</keyword>
<keyword evidence="1" id="KW-0472">Membrane</keyword>
<dbReference type="RefSeq" id="WP_114402248.1">
    <property type="nucleotide sequence ID" value="NZ_QPGB01000002.1"/>
</dbReference>
<dbReference type="InterPro" id="IPR021309">
    <property type="entry name" value="YgaP-like_TM"/>
</dbReference>
<sequence>MRCQQNVGGIDRLARIVLGLALLGSMFAGLIGVWGWVGLIPLATGLLKFCPLYGWLGINSCQGCAKKESQ</sequence>
<evidence type="ECO:0000259" key="2">
    <source>
        <dbReference type="Pfam" id="PF11127"/>
    </source>
</evidence>
<accession>A0A368L3V6</accession>
<dbReference type="OrthoDB" id="9804804at2"/>
<dbReference type="AlphaFoldDB" id="A0A368L3V6"/>
<proteinExistence type="predicted"/>
<gene>
    <name evidence="3" type="ORF">DU000_04835</name>
</gene>
<evidence type="ECO:0000313" key="4">
    <source>
        <dbReference type="Proteomes" id="UP000252357"/>
    </source>
</evidence>
<comment type="caution">
    <text evidence="3">The sequence shown here is derived from an EMBL/GenBank/DDBJ whole genome shotgun (WGS) entry which is preliminary data.</text>
</comment>
<protein>
    <submittedName>
        <fullName evidence="3">DUF2892 domain-containing protein</fullName>
    </submittedName>
</protein>
<evidence type="ECO:0000256" key="1">
    <source>
        <dbReference type="SAM" id="Phobius"/>
    </source>
</evidence>
<organism evidence="3 4">
    <name type="scientific">Parvibium lacunae</name>
    <dbReference type="NCBI Taxonomy" id="1888893"/>
    <lineage>
        <taxon>Bacteria</taxon>
        <taxon>Pseudomonadati</taxon>
        <taxon>Pseudomonadota</taxon>
        <taxon>Betaproteobacteria</taxon>
        <taxon>Burkholderiales</taxon>
        <taxon>Alcaligenaceae</taxon>
        <taxon>Parvibium</taxon>
    </lineage>
</organism>
<dbReference type="EMBL" id="QPGB01000002">
    <property type="protein sequence ID" value="RCS58163.1"/>
    <property type="molecule type" value="Genomic_DNA"/>
</dbReference>